<dbReference type="Proteomes" id="UP000190774">
    <property type="component" value="Unassembled WGS sequence"/>
</dbReference>
<evidence type="ECO:0000313" key="3">
    <source>
        <dbReference type="Proteomes" id="UP000190774"/>
    </source>
</evidence>
<feature type="compositionally biased region" description="Low complexity" evidence="1">
    <location>
        <begin position="37"/>
        <end position="60"/>
    </location>
</feature>
<sequence length="437" mass="46029">MKLHPYPLLNAATETPPAGEGSPMTAAQMAGFGGGDSSSPTVESPAPSAPAAVSDSPSTPNSFEAFLSGLGQPAPTPATEAQADPAQSAKPSEQSPPSFDFDKWYNDKCPENPDGTKIAKLEDWKSIRATLGAAMKDVQALTAEKLMLEHKLAQQPAKTPGMPQTDAVKRLQAELEANRAATESLKQQHASELAEFTAFKASQELASNPAFRAEYDGRRASILDEMKGVAKEAGLEEKVVTAVLEAKSLLQIATALEGVENPTVKALLTEGAKSFMDLTAKREAALKGDPLAELNKWKDYSQAQQGVMAARFTDALKSQLVAAVPAVAETLMGEKGNVYFRTPAGQAVMQQIGKRFEAGYDLTAQEVTEHMAKSAGFDFYANLCQDLMSKVTGLEQQLARYGSLEPNQGGRAPGGGGGAASGFDLAGMFGTIGIGRS</sequence>
<name>A0A1T4X719_9BACT</name>
<protein>
    <submittedName>
        <fullName evidence="2">Uncharacterized protein</fullName>
    </submittedName>
</protein>
<dbReference type="AlphaFoldDB" id="A0A1T4X719"/>
<accession>A0A1T4X719</accession>
<feature type="compositionally biased region" description="Low complexity" evidence="1">
    <location>
        <begin position="77"/>
        <end position="87"/>
    </location>
</feature>
<proteinExistence type="predicted"/>
<organism evidence="2 3">
    <name type="scientific">Prosthecobacter debontii</name>
    <dbReference type="NCBI Taxonomy" id="48467"/>
    <lineage>
        <taxon>Bacteria</taxon>
        <taxon>Pseudomonadati</taxon>
        <taxon>Verrucomicrobiota</taxon>
        <taxon>Verrucomicrobiia</taxon>
        <taxon>Verrucomicrobiales</taxon>
        <taxon>Verrucomicrobiaceae</taxon>
        <taxon>Prosthecobacter</taxon>
    </lineage>
</organism>
<dbReference type="STRING" id="48467.SAMN02745166_01072"/>
<feature type="region of interest" description="Disordered" evidence="1">
    <location>
        <begin position="1"/>
        <end position="100"/>
    </location>
</feature>
<evidence type="ECO:0000313" key="2">
    <source>
        <dbReference type="EMBL" id="SKA84908.1"/>
    </source>
</evidence>
<dbReference type="RefSeq" id="WP_078812281.1">
    <property type="nucleotide sequence ID" value="NZ_FUYE01000003.1"/>
</dbReference>
<gene>
    <name evidence="2" type="ORF">SAMN02745166_01072</name>
</gene>
<reference evidence="3" key="1">
    <citation type="submission" date="2017-02" db="EMBL/GenBank/DDBJ databases">
        <authorList>
            <person name="Varghese N."/>
            <person name="Submissions S."/>
        </authorList>
    </citation>
    <scope>NUCLEOTIDE SEQUENCE [LARGE SCALE GENOMIC DNA]</scope>
    <source>
        <strain evidence="3">ATCC 700200</strain>
    </source>
</reference>
<dbReference type="EMBL" id="FUYE01000003">
    <property type="protein sequence ID" value="SKA84908.1"/>
    <property type="molecule type" value="Genomic_DNA"/>
</dbReference>
<keyword evidence="3" id="KW-1185">Reference proteome</keyword>
<evidence type="ECO:0000256" key="1">
    <source>
        <dbReference type="SAM" id="MobiDB-lite"/>
    </source>
</evidence>